<reference evidence="13" key="1">
    <citation type="submission" date="2025-08" db="UniProtKB">
        <authorList>
            <consortium name="RefSeq"/>
        </authorList>
    </citation>
    <scope>IDENTIFICATION</scope>
</reference>
<feature type="transmembrane region" description="Helical" evidence="10">
    <location>
        <begin position="305"/>
        <end position="328"/>
    </location>
</feature>
<dbReference type="RefSeq" id="XP_005093103.1">
    <property type="nucleotide sequence ID" value="XM_005093046.3"/>
</dbReference>
<dbReference type="PRINTS" id="PR01012">
    <property type="entry name" value="NRPEPTIDEYR"/>
</dbReference>
<evidence type="ECO:0000256" key="3">
    <source>
        <dbReference type="ARBA" id="ARBA00022692"/>
    </source>
</evidence>
<keyword evidence="8 9" id="KW-0807">Transducer</keyword>
<evidence type="ECO:0000259" key="11">
    <source>
        <dbReference type="PROSITE" id="PS50262"/>
    </source>
</evidence>
<dbReference type="PANTHER" id="PTHR24235:SF12">
    <property type="entry name" value="G-PROTEIN COUPLED RECEPTORS FAMILY 1 PROFILE DOMAIN-CONTAINING PROTEIN"/>
    <property type="match status" value="1"/>
</dbReference>
<protein>
    <submittedName>
        <fullName evidence="13">Neuropeptide Y receptor type 5-like</fullName>
    </submittedName>
</protein>
<dbReference type="InterPro" id="IPR017452">
    <property type="entry name" value="GPCR_Rhodpsn_7TM"/>
</dbReference>
<comment type="similarity">
    <text evidence="2 9">Belongs to the G-protein coupled receptor 1 family.</text>
</comment>
<comment type="subcellular location">
    <subcellularLocation>
        <location evidence="1">Membrane</location>
        <topology evidence="1">Multi-pass membrane protein</topology>
    </subcellularLocation>
</comment>
<dbReference type="SMART" id="SM01381">
    <property type="entry name" value="7TM_GPCR_Srsx"/>
    <property type="match status" value="1"/>
</dbReference>
<dbReference type="Proteomes" id="UP000694888">
    <property type="component" value="Unplaced"/>
</dbReference>
<evidence type="ECO:0000256" key="1">
    <source>
        <dbReference type="ARBA" id="ARBA00004141"/>
    </source>
</evidence>
<feature type="transmembrane region" description="Helical" evidence="10">
    <location>
        <begin position="49"/>
        <end position="74"/>
    </location>
</feature>
<keyword evidence="4 10" id="KW-1133">Transmembrane helix</keyword>
<proteinExistence type="inferred from homology"/>
<sequence>MAFDLNNITSMLEMLDVPVSYQNFSLEELLSVSKEYEADNRWFSRDEELVIIVLFSFLSVLGLLGNGLVFYIIARKGWKQSSRNWYILNLACSDILTCVMCKPLTVVRLILKNWVLGGALCKVVPSLQTMYVFVSTFTIVALAVDRYSSIIYNNHQTRFKRWVFVCLCFIWLVSLGVSVPMMVVHDIEHVKGFNGNVLYSLCLEKWQSETAITSYTVLMLLLQYLSPLIAIVVLHFLIGRFLRSRFQTTSPENISVRRKRRRHRKNILLLSSMAISFGVSWFPLHFINALATIDYSFFQGLDFPLIHAVCMMLAFSSVCLNPVIYGLLNTNFRRDLIKMCGGGHEQRFSVYTDFTRRSSPNPEQLGLISSTPIEMGISNTNLCRIRNGHSISAL</sequence>
<dbReference type="PRINTS" id="PR00237">
    <property type="entry name" value="GPCRRHODOPSN"/>
</dbReference>
<evidence type="ECO:0000256" key="10">
    <source>
        <dbReference type="SAM" id="Phobius"/>
    </source>
</evidence>
<evidence type="ECO:0000256" key="2">
    <source>
        <dbReference type="ARBA" id="ARBA00010663"/>
    </source>
</evidence>
<gene>
    <name evidence="13" type="primary">LOC101850148</name>
</gene>
<feature type="transmembrane region" description="Helical" evidence="10">
    <location>
        <begin position="215"/>
        <end position="238"/>
    </location>
</feature>
<dbReference type="SUPFAM" id="SSF81321">
    <property type="entry name" value="Family A G protein-coupled receptor-like"/>
    <property type="match status" value="1"/>
</dbReference>
<evidence type="ECO:0000256" key="9">
    <source>
        <dbReference type="RuleBase" id="RU000688"/>
    </source>
</evidence>
<keyword evidence="3 9" id="KW-0812">Transmembrane</keyword>
<accession>A0ABM0JGD5</accession>
<name>A0ABM0JGD5_APLCA</name>
<keyword evidence="12" id="KW-1185">Reference proteome</keyword>
<feature type="transmembrane region" description="Helical" evidence="10">
    <location>
        <begin position="86"/>
        <end position="111"/>
    </location>
</feature>
<feature type="transmembrane region" description="Helical" evidence="10">
    <location>
        <begin position="131"/>
        <end position="150"/>
    </location>
</feature>
<evidence type="ECO:0000313" key="13">
    <source>
        <dbReference type="RefSeq" id="XP_005093103.1"/>
    </source>
</evidence>
<dbReference type="Gene3D" id="1.20.1070.10">
    <property type="entry name" value="Rhodopsin 7-helix transmembrane proteins"/>
    <property type="match status" value="1"/>
</dbReference>
<dbReference type="PROSITE" id="PS00237">
    <property type="entry name" value="G_PROTEIN_RECEP_F1_1"/>
    <property type="match status" value="1"/>
</dbReference>
<dbReference type="PANTHER" id="PTHR24235">
    <property type="entry name" value="NEUROPEPTIDE Y RECEPTOR"/>
    <property type="match status" value="1"/>
</dbReference>
<dbReference type="GeneID" id="101850148"/>
<evidence type="ECO:0000256" key="6">
    <source>
        <dbReference type="ARBA" id="ARBA00023136"/>
    </source>
</evidence>
<dbReference type="InterPro" id="IPR000611">
    <property type="entry name" value="NPY_rcpt"/>
</dbReference>
<feature type="transmembrane region" description="Helical" evidence="10">
    <location>
        <begin position="267"/>
        <end position="293"/>
    </location>
</feature>
<dbReference type="InterPro" id="IPR000276">
    <property type="entry name" value="GPCR_Rhodpsn"/>
</dbReference>
<keyword evidence="5 9" id="KW-0297">G-protein coupled receptor</keyword>
<evidence type="ECO:0000256" key="7">
    <source>
        <dbReference type="ARBA" id="ARBA00023170"/>
    </source>
</evidence>
<dbReference type="Pfam" id="PF00001">
    <property type="entry name" value="7tm_1"/>
    <property type="match status" value="1"/>
</dbReference>
<keyword evidence="7 9" id="KW-0675">Receptor</keyword>
<evidence type="ECO:0000313" key="12">
    <source>
        <dbReference type="Proteomes" id="UP000694888"/>
    </source>
</evidence>
<dbReference type="PROSITE" id="PS50262">
    <property type="entry name" value="G_PROTEIN_RECEP_F1_2"/>
    <property type="match status" value="1"/>
</dbReference>
<organism evidence="12 13">
    <name type="scientific">Aplysia californica</name>
    <name type="common">California sea hare</name>
    <dbReference type="NCBI Taxonomy" id="6500"/>
    <lineage>
        <taxon>Eukaryota</taxon>
        <taxon>Metazoa</taxon>
        <taxon>Spiralia</taxon>
        <taxon>Lophotrochozoa</taxon>
        <taxon>Mollusca</taxon>
        <taxon>Gastropoda</taxon>
        <taxon>Heterobranchia</taxon>
        <taxon>Euthyneura</taxon>
        <taxon>Tectipleura</taxon>
        <taxon>Aplysiida</taxon>
        <taxon>Aplysioidea</taxon>
        <taxon>Aplysiidae</taxon>
        <taxon>Aplysia</taxon>
    </lineage>
</organism>
<feature type="transmembrane region" description="Helical" evidence="10">
    <location>
        <begin position="162"/>
        <end position="183"/>
    </location>
</feature>
<evidence type="ECO:0000256" key="4">
    <source>
        <dbReference type="ARBA" id="ARBA00022989"/>
    </source>
</evidence>
<evidence type="ECO:0000256" key="5">
    <source>
        <dbReference type="ARBA" id="ARBA00023040"/>
    </source>
</evidence>
<evidence type="ECO:0000256" key="8">
    <source>
        <dbReference type="ARBA" id="ARBA00023224"/>
    </source>
</evidence>
<feature type="domain" description="G-protein coupled receptors family 1 profile" evidence="11">
    <location>
        <begin position="65"/>
        <end position="325"/>
    </location>
</feature>
<keyword evidence="6 10" id="KW-0472">Membrane</keyword>